<dbReference type="InterPro" id="IPR050109">
    <property type="entry name" value="HTH-type_TetR-like_transc_reg"/>
</dbReference>
<evidence type="ECO:0000256" key="2">
    <source>
        <dbReference type="ARBA" id="ARBA00023125"/>
    </source>
</evidence>
<dbReference type="GO" id="GO:0000976">
    <property type="term" value="F:transcription cis-regulatory region binding"/>
    <property type="evidence" value="ECO:0007669"/>
    <property type="project" value="TreeGrafter"/>
</dbReference>
<evidence type="ECO:0000256" key="3">
    <source>
        <dbReference type="ARBA" id="ARBA00023163"/>
    </source>
</evidence>
<dbReference type="PANTHER" id="PTHR30055:SF234">
    <property type="entry name" value="HTH-TYPE TRANSCRIPTIONAL REGULATOR BETI"/>
    <property type="match status" value="1"/>
</dbReference>
<keyword evidence="7" id="KW-1185">Reference proteome</keyword>
<comment type="caution">
    <text evidence="6">The sequence shown here is derived from an EMBL/GenBank/DDBJ whole genome shotgun (WGS) entry which is preliminary data.</text>
</comment>
<dbReference type="OrthoDB" id="270177at2"/>
<evidence type="ECO:0000313" key="6">
    <source>
        <dbReference type="EMBL" id="TDP71266.1"/>
    </source>
</evidence>
<dbReference type="InParanoid" id="A0A4R6QMB2"/>
<gene>
    <name evidence="6" type="ORF">DES47_103246</name>
</gene>
<dbReference type="Proteomes" id="UP000295361">
    <property type="component" value="Unassembled WGS sequence"/>
</dbReference>
<dbReference type="EMBL" id="SNXS01000003">
    <property type="protein sequence ID" value="TDP71266.1"/>
    <property type="molecule type" value="Genomic_DNA"/>
</dbReference>
<dbReference type="PROSITE" id="PS50977">
    <property type="entry name" value="HTH_TETR_2"/>
    <property type="match status" value="1"/>
</dbReference>
<keyword evidence="2 4" id="KW-0238">DNA-binding</keyword>
<dbReference type="PANTHER" id="PTHR30055">
    <property type="entry name" value="HTH-TYPE TRANSCRIPTIONAL REGULATOR RUTR"/>
    <property type="match status" value="1"/>
</dbReference>
<dbReference type="InterPro" id="IPR001647">
    <property type="entry name" value="HTH_TetR"/>
</dbReference>
<keyword evidence="3" id="KW-0804">Transcription</keyword>
<dbReference type="AlphaFoldDB" id="A0A4R6QMB2"/>
<reference evidence="6 7" key="1">
    <citation type="submission" date="2019-03" db="EMBL/GenBank/DDBJ databases">
        <title>Genomic Encyclopedia of Type Strains, Phase IV (KMG-IV): sequencing the most valuable type-strain genomes for metagenomic binning, comparative biology and taxonomic classification.</title>
        <authorList>
            <person name="Goeker M."/>
        </authorList>
    </citation>
    <scope>NUCLEOTIDE SEQUENCE [LARGE SCALE GENOMIC DNA]</scope>
    <source>
        <strain evidence="6 7">DSM 16998</strain>
    </source>
</reference>
<evidence type="ECO:0000256" key="4">
    <source>
        <dbReference type="PROSITE-ProRule" id="PRU00335"/>
    </source>
</evidence>
<evidence type="ECO:0000313" key="7">
    <source>
        <dbReference type="Proteomes" id="UP000295361"/>
    </source>
</evidence>
<protein>
    <submittedName>
        <fullName evidence="6">TetR family transcriptional regulator</fullName>
    </submittedName>
</protein>
<organism evidence="6 7">
    <name type="scientific">Roseateles toxinivorans</name>
    <dbReference type="NCBI Taxonomy" id="270368"/>
    <lineage>
        <taxon>Bacteria</taxon>
        <taxon>Pseudomonadati</taxon>
        <taxon>Pseudomonadota</taxon>
        <taxon>Betaproteobacteria</taxon>
        <taxon>Burkholderiales</taxon>
        <taxon>Sphaerotilaceae</taxon>
        <taxon>Roseateles</taxon>
    </lineage>
</organism>
<feature type="DNA-binding region" description="H-T-H motif" evidence="4">
    <location>
        <begin position="11"/>
        <end position="30"/>
    </location>
</feature>
<name>A0A4R6QMB2_9BURK</name>
<keyword evidence="1" id="KW-0805">Transcription regulation</keyword>
<dbReference type="GO" id="GO:0003700">
    <property type="term" value="F:DNA-binding transcription factor activity"/>
    <property type="evidence" value="ECO:0007669"/>
    <property type="project" value="TreeGrafter"/>
</dbReference>
<sequence length="176" mass="19394">MHAESGYCGVTMRSVAQAVGMPPMSLYRYFPNKSALLEGVWADVLDASLQMVRTASSASDSPMSRLRKLYEAYVMFWLQHPEDFKLVFDPGSRAAPSTLAAGPASGFRQECETLIDACLPPELDAARRQAAYDLCRLKVIGFLFASISLISKPLTPTPLLLKAMLDDIEHQLRHTG</sequence>
<evidence type="ECO:0000259" key="5">
    <source>
        <dbReference type="PROSITE" id="PS50977"/>
    </source>
</evidence>
<dbReference type="SUPFAM" id="SSF46689">
    <property type="entry name" value="Homeodomain-like"/>
    <property type="match status" value="1"/>
</dbReference>
<dbReference type="InterPro" id="IPR009057">
    <property type="entry name" value="Homeodomain-like_sf"/>
</dbReference>
<dbReference type="Gene3D" id="1.10.357.10">
    <property type="entry name" value="Tetracycline Repressor, domain 2"/>
    <property type="match status" value="1"/>
</dbReference>
<evidence type="ECO:0000256" key="1">
    <source>
        <dbReference type="ARBA" id="ARBA00023015"/>
    </source>
</evidence>
<accession>A0A4R6QMB2</accession>
<feature type="domain" description="HTH tetR-type" evidence="5">
    <location>
        <begin position="1"/>
        <end position="48"/>
    </location>
</feature>
<dbReference type="Pfam" id="PF00440">
    <property type="entry name" value="TetR_N"/>
    <property type="match status" value="1"/>
</dbReference>
<proteinExistence type="predicted"/>